<sequence length="183" mass="20654">MQNHLRHIANAATIARQDGIRGGAAFDSCFRAGEGVDGWVDSGGAMMSSEWISCKVLVKSVKTARVVADHGLQSLDRGTVTSGEERHEELSRHALVVLEELRKLQAKCRRAEQGKIAHPSEKILDRSNTRPRQERSGEQRRLRHVVRAFKHPSHHGCNSLIVWHLQRVERGRKQDRWVCPCMG</sequence>
<dbReference type="EMBL" id="KI913965">
    <property type="protein sequence ID" value="ETW00170.1"/>
    <property type="molecule type" value="Genomic_DNA"/>
</dbReference>
<evidence type="ECO:0000313" key="2">
    <source>
        <dbReference type="EMBL" id="ETW00170.1"/>
    </source>
</evidence>
<name>A0A024U1S3_9STRA</name>
<accession>A0A024U1S3</accession>
<dbReference type="GeneID" id="20084624"/>
<protein>
    <submittedName>
        <fullName evidence="2">Uncharacterized protein</fullName>
    </submittedName>
</protein>
<dbReference type="VEuPathDB" id="FungiDB:H310_07574"/>
<feature type="region of interest" description="Disordered" evidence="1">
    <location>
        <begin position="113"/>
        <end position="140"/>
    </location>
</feature>
<reference evidence="2" key="1">
    <citation type="submission" date="2013-12" db="EMBL/GenBank/DDBJ databases">
        <title>The Genome Sequence of Aphanomyces invadans NJM9701.</title>
        <authorList>
            <consortium name="The Broad Institute Genomics Platform"/>
            <person name="Russ C."/>
            <person name="Tyler B."/>
            <person name="van West P."/>
            <person name="Dieguez-Uribeondo J."/>
            <person name="Young S.K."/>
            <person name="Zeng Q."/>
            <person name="Gargeya S."/>
            <person name="Fitzgerald M."/>
            <person name="Abouelleil A."/>
            <person name="Alvarado L."/>
            <person name="Chapman S.B."/>
            <person name="Gainer-Dewar J."/>
            <person name="Goldberg J."/>
            <person name="Griggs A."/>
            <person name="Gujja S."/>
            <person name="Hansen M."/>
            <person name="Howarth C."/>
            <person name="Imamovic A."/>
            <person name="Ireland A."/>
            <person name="Larimer J."/>
            <person name="McCowan C."/>
            <person name="Murphy C."/>
            <person name="Pearson M."/>
            <person name="Poon T.W."/>
            <person name="Priest M."/>
            <person name="Roberts A."/>
            <person name="Saif S."/>
            <person name="Shea T."/>
            <person name="Sykes S."/>
            <person name="Wortman J."/>
            <person name="Nusbaum C."/>
            <person name="Birren B."/>
        </authorList>
    </citation>
    <scope>NUCLEOTIDE SEQUENCE [LARGE SCALE GENOMIC DNA]</scope>
    <source>
        <strain evidence="2">NJM9701</strain>
    </source>
</reference>
<dbReference type="AlphaFoldDB" id="A0A024U1S3"/>
<organism evidence="2">
    <name type="scientific">Aphanomyces invadans</name>
    <dbReference type="NCBI Taxonomy" id="157072"/>
    <lineage>
        <taxon>Eukaryota</taxon>
        <taxon>Sar</taxon>
        <taxon>Stramenopiles</taxon>
        <taxon>Oomycota</taxon>
        <taxon>Saprolegniomycetes</taxon>
        <taxon>Saprolegniales</taxon>
        <taxon>Verrucalvaceae</taxon>
        <taxon>Aphanomyces</taxon>
    </lineage>
</organism>
<evidence type="ECO:0000256" key="1">
    <source>
        <dbReference type="SAM" id="MobiDB-lite"/>
    </source>
</evidence>
<proteinExistence type="predicted"/>
<gene>
    <name evidence="2" type="ORF">H310_07574</name>
</gene>
<dbReference type="RefSeq" id="XP_008871195.1">
    <property type="nucleotide sequence ID" value="XM_008872973.1"/>
</dbReference>